<feature type="compositionally biased region" description="Basic and acidic residues" evidence="1">
    <location>
        <begin position="69"/>
        <end position="108"/>
    </location>
</feature>
<dbReference type="EMBL" id="GADI01002822">
    <property type="protein sequence ID" value="JAA70986.1"/>
    <property type="molecule type" value="mRNA"/>
</dbReference>
<dbReference type="PANTHER" id="PTHR34769:SF1">
    <property type="entry name" value="RNA POLYMERASE I AND III SUBUNIT D"/>
    <property type="match status" value="1"/>
</dbReference>
<proteinExistence type="evidence at transcript level"/>
<feature type="compositionally biased region" description="Basic and acidic residues" evidence="1">
    <location>
        <begin position="1"/>
        <end position="29"/>
    </location>
</feature>
<protein>
    <submittedName>
        <fullName evidence="2">Uncharacterized protein</fullName>
    </submittedName>
</protein>
<name>A0A0K8RIT1_IXORI</name>
<evidence type="ECO:0000256" key="1">
    <source>
        <dbReference type="SAM" id="MobiDB-lite"/>
    </source>
</evidence>
<sequence length="118" mass="13616">MTHSEADLERQAMEEILRESKRGAERAKESGAYGWERPRLHPTNKVFLRNTVLSTLPSRRRLQSSSKTSVKDRASSGRAESEHRKRERRDSPGKSETDKKRRDEDVRPVSKAQSTRAK</sequence>
<dbReference type="InterPro" id="IPR038948">
    <property type="entry name" value="POLR1D-like"/>
</dbReference>
<reference evidence="2" key="1">
    <citation type="submission" date="2012-12" db="EMBL/GenBank/DDBJ databases">
        <title>Identification and characterization of a phenylalanine ammonia-lyase gene family in Isatis indigotica Fort.</title>
        <authorList>
            <person name="Liu Q."/>
            <person name="Chen J."/>
            <person name="Zhou X."/>
            <person name="Di P."/>
            <person name="Xiao Y."/>
            <person name="Xuan H."/>
            <person name="Zhang L."/>
            <person name="Chen W."/>
        </authorList>
    </citation>
    <scope>NUCLEOTIDE SEQUENCE</scope>
    <source>
        <tissue evidence="2">Salivary gland</tissue>
    </source>
</reference>
<organism evidence="2">
    <name type="scientific">Ixodes ricinus</name>
    <name type="common">Common tick</name>
    <name type="synonym">Acarus ricinus</name>
    <dbReference type="NCBI Taxonomy" id="34613"/>
    <lineage>
        <taxon>Eukaryota</taxon>
        <taxon>Metazoa</taxon>
        <taxon>Ecdysozoa</taxon>
        <taxon>Arthropoda</taxon>
        <taxon>Chelicerata</taxon>
        <taxon>Arachnida</taxon>
        <taxon>Acari</taxon>
        <taxon>Parasitiformes</taxon>
        <taxon>Ixodida</taxon>
        <taxon>Ixodoidea</taxon>
        <taxon>Ixodidae</taxon>
        <taxon>Ixodinae</taxon>
        <taxon>Ixodes</taxon>
    </lineage>
</organism>
<feature type="region of interest" description="Disordered" evidence="1">
    <location>
        <begin position="1"/>
        <end position="118"/>
    </location>
</feature>
<feature type="compositionally biased region" description="Polar residues" evidence="1">
    <location>
        <begin position="51"/>
        <end position="68"/>
    </location>
</feature>
<evidence type="ECO:0000313" key="2">
    <source>
        <dbReference type="EMBL" id="JAA70986.1"/>
    </source>
</evidence>
<accession>A0A0K8RIT1</accession>
<dbReference type="PANTHER" id="PTHR34769">
    <property type="entry name" value="RCG42593, ISOFORM CRA_A"/>
    <property type="match status" value="1"/>
</dbReference>
<dbReference type="AlphaFoldDB" id="A0A0K8RIT1"/>